<accession>A0A0V0GEB0</accession>
<dbReference type="AlphaFoldDB" id="A0A0V0GEB0"/>
<proteinExistence type="predicted"/>
<feature type="non-terminal residue" evidence="2">
    <location>
        <position position="1"/>
    </location>
</feature>
<protein>
    <submittedName>
        <fullName evidence="2">Putative ovule protein</fullName>
    </submittedName>
</protein>
<sequence length="67" mass="8096">AFHFLLVLNLCFFYSKKFNCENKKATHFFHSLDGRFQELERERGGGVKESTKPFSVLFWLYVYVRLR</sequence>
<organism evidence="2">
    <name type="scientific">Solanum chacoense</name>
    <name type="common">Chaco potato</name>
    <dbReference type="NCBI Taxonomy" id="4108"/>
    <lineage>
        <taxon>Eukaryota</taxon>
        <taxon>Viridiplantae</taxon>
        <taxon>Streptophyta</taxon>
        <taxon>Embryophyta</taxon>
        <taxon>Tracheophyta</taxon>
        <taxon>Spermatophyta</taxon>
        <taxon>Magnoliopsida</taxon>
        <taxon>eudicotyledons</taxon>
        <taxon>Gunneridae</taxon>
        <taxon>Pentapetalae</taxon>
        <taxon>asterids</taxon>
        <taxon>lamiids</taxon>
        <taxon>Solanales</taxon>
        <taxon>Solanaceae</taxon>
        <taxon>Solanoideae</taxon>
        <taxon>Solaneae</taxon>
        <taxon>Solanum</taxon>
    </lineage>
</organism>
<feature type="chain" id="PRO_5006865283" evidence="1">
    <location>
        <begin position="18"/>
        <end position="67"/>
    </location>
</feature>
<keyword evidence="1" id="KW-0732">Signal</keyword>
<name>A0A0V0GEB0_SOLCH</name>
<feature type="signal peptide" evidence="1">
    <location>
        <begin position="1"/>
        <end position="17"/>
    </location>
</feature>
<dbReference type="EMBL" id="GEDG01041174">
    <property type="protein sequence ID" value="JAP06476.1"/>
    <property type="molecule type" value="Transcribed_RNA"/>
</dbReference>
<evidence type="ECO:0000256" key="1">
    <source>
        <dbReference type="SAM" id="SignalP"/>
    </source>
</evidence>
<evidence type="ECO:0000313" key="2">
    <source>
        <dbReference type="EMBL" id="JAP06476.1"/>
    </source>
</evidence>
<reference evidence="2" key="1">
    <citation type="submission" date="2015-12" db="EMBL/GenBank/DDBJ databases">
        <title>Gene expression during late stages of embryo sac development: a critical building block for successful pollen-pistil interactions.</title>
        <authorList>
            <person name="Liu Y."/>
            <person name="Joly V."/>
            <person name="Sabar M."/>
            <person name="Matton D.P."/>
        </authorList>
    </citation>
    <scope>NUCLEOTIDE SEQUENCE</scope>
</reference>